<dbReference type="EMBL" id="BSEC01000008">
    <property type="protein sequence ID" value="GLI96153.1"/>
    <property type="molecule type" value="Genomic_DNA"/>
</dbReference>
<evidence type="ECO:0000313" key="2">
    <source>
        <dbReference type="Proteomes" id="UP001144323"/>
    </source>
</evidence>
<dbReference type="AlphaFoldDB" id="A0A9W6H081"/>
<protein>
    <submittedName>
        <fullName evidence="1">Uncharacterized protein</fullName>
    </submittedName>
</protein>
<gene>
    <name evidence="1" type="ORF">LMG27198_51460</name>
</gene>
<evidence type="ECO:0000313" key="1">
    <source>
        <dbReference type="EMBL" id="GLI96153.1"/>
    </source>
</evidence>
<accession>A0A9W6H081</accession>
<comment type="caution">
    <text evidence="1">The sequence shown here is derived from an EMBL/GenBank/DDBJ whole genome shotgun (WGS) entry which is preliminary data.</text>
</comment>
<name>A0A9W6H081_9HYPH</name>
<proteinExistence type="predicted"/>
<keyword evidence="2" id="KW-1185">Reference proteome</keyword>
<sequence>MRRRYLRSELPRHRLAVSVQRQFWAQVLEHVFSYLQLVMIVLSYNEPPLFGFYFSSSCFTGLVLQLQ</sequence>
<reference evidence="1" key="1">
    <citation type="journal article" date="2023" name="Int. J. Syst. Evol. Microbiol.">
        <title>Methylocystis iwaonis sp. nov., a type II methane-oxidizing bacterium from surface soil of a rice paddy field in Japan, and emended description of the genus Methylocystis (ex Whittenbury et al. 1970) Bowman et al. 1993.</title>
        <authorList>
            <person name="Kaise H."/>
            <person name="Sawadogo J.B."/>
            <person name="Alam M.S."/>
            <person name="Ueno C."/>
            <person name="Dianou D."/>
            <person name="Shinjo R."/>
            <person name="Asakawa S."/>
        </authorList>
    </citation>
    <scope>NUCLEOTIDE SEQUENCE</scope>
    <source>
        <strain evidence="1">LMG27198</strain>
    </source>
</reference>
<organism evidence="1 2">
    <name type="scientific">Methylocystis echinoides</name>
    <dbReference type="NCBI Taxonomy" id="29468"/>
    <lineage>
        <taxon>Bacteria</taxon>
        <taxon>Pseudomonadati</taxon>
        <taxon>Pseudomonadota</taxon>
        <taxon>Alphaproteobacteria</taxon>
        <taxon>Hyphomicrobiales</taxon>
        <taxon>Methylocystaceae</taxon>
        <taxon>Methylocystis</taxon>
    </lineage>
</organism>
<dbReference type="Proteomes" id="UP001144323">
    <property type="component" value="Unassembled WGS sequence"/>
</dbReference>